<gene>
    <name evidence="1" type="ORF">K6K41_06155</name>
</gene>
<organism evidence="1 2">
    <name type="scientific">Chenggangzhangella methanolivorans</name>
    <dbReference type="NCBI Taxonomy" id="1437009"/>
    <lineage>
        <taxon>Bacteria</taxon>
        <taxon>Pseudomonadati</taxon>
        <taxon>Pseudomonadota</taxon>
        <taxon>Alphaproteobacteria</taxon>
        <taxon>Hyphomicrobiales</taxon>
        <taxon>Methylopilaceae</taxon>
        <taxon>Chenggangzhangella</taxon>
    </lineage>
</organism>
<name>A0A9E6RD62_9HYPH</name>
<reference evidence="1" key="1">
    <citation type="submission" date="2021-08" db="EMBL/GenBank/DDBJ databases">
        <authorList>
            <person name="Zhang H."/>
            <person name="Xu M."/>
            <person name="Yu Z."/>
            <person name="Yang L."/>
            <person name="Cai Y."/>
        </authorList>
    </citation>
    <scope>NUCLEOTIDE SEQUENCE</scope>
    <source>
        <strain evidence="1">CHL1</strain>
    </source>
</reference>
<sequence length="78" mass="9468">MADDRDVRIAGDELGYAEERLLACQRLAKELKRSFERGENEPLTIHFRERYARLEREIETWRWYRSSVLKRCKDHIGE</sequence>
<evidence type="ECO:0000313" key="2">
    <source>
        <dbReference type="Proteomes" id="UP000825701"/>
    </source>
</evidence>
<keyword evidence="2" id="KW-1185">Reference proteome</keyword>
<protein>
    <submittedName>
        <fullName evidence="1">Uncharacterized protein</fullName>
    </submittedName>
</protein>
<dbReference type="AlphaFoldDB" id="A0A9E6RD62"/>
<dbReference type="Proteomes" id="UP000825701">
    <property type="component" value="Chromosome"/>
</dbReference>
<dbReference type="KEGG" id="cmet:K6K41_06155"/>
<dbReference type="EMBL" id="CP081869">
    <property type="protein sequence ID" value="QZO01134.1"/>
    <property type="molecule type" value="Genomic_DNA"/>
</dbReference>
<accession>A0A9E6RD62</accession>
<dbReference type="RefSeq" id="WP_261404372.1">
    <property type="nucleotide sequence ID" value="NZ_CP081869.1"/>
</dbReference>
<proteinExistence type="predicted"/>
<evidence type="ECO:0000313" key="1">
    <source>
        <dbReference type="EMBL" id="QZO01134.1"/>
    </source>
</evidence>